<protein>
    <submittedName>
        <fullName evidence="3">AP-4-A phosphorylase</fullName>
        <ecNumber evidence="3">2.7.7.53</ecNumber>
    </submittedName>
</protein>
<name>A0ABX5XUX3_9BACT</name>
<dbReference type="InterPro" id="IPR001310">
    <property type="entry name" value="Histidine_triad_HIT"/>
</dbReference>
<dbReference type="RefSeq" id="WP_145214921.1">
    <property type="nucleotide sequence ID" value="NZ_CP036432.1"/>
</dbReference>
<proteinExistence type="predicted"/>
<gene>
    <name evidence="3" type="ORF">TBK1r_43620</name>
</gene>
<accession>A0ABX5XUX3</accession>
<dbReference type="PRINTS" id="PR00332">
    <property type="entry name" value="HISTRIAD"/>
</dbReference>
<organism evidence="3 4">
    <name type="scientific">Stieleria magnilauensis</name>
    <dbReference type="NCBI Taxonomy" id="2527963"/>
    <lineage>
        <taxon>Bacteria</taxon>
        <taxon>Pseudomonadati</taxon>
        <taxon>Planctomycetota</taxon>
        <taxon>Planctomycetia</taxon>
        <taxon>Pirellulales</taxon>
        <taxon>Pirellulaceae</taxon>
        <taxon>Stieleria</taxon>
    </lineage>
</organism>
<dbReference type="Proteomes" id="UP000318081">
    <property type="component" value="Chromosome"/>
</dbReference>
<feature type="domain" description="HIT" evidence="2">
    <location>
        <begin position="6"/>
        <end position="112"/>
    </location>
</feature>
<dbReference type="InterPro" id="IPR036265">
    <property type="entry name" value="HIT-like_sf"/>
</dbReference>
<keyword evidence="4" id="KW-1185">Reference proteome</keyword>
<dbReference type="EC" id="2.7.7.53" evidence="3"/>
<dbReference type="PROSITE" id="PS51084">
    <property type="entry name" value="HIT_2"/>
    <property type="match status" value="1"/>
</dbReference>
<dbReference type="GO" id="GO:0003877">
    <property type="term" value="F:ATP:ADP adenylyltransferase activity"/>
    <property type="evidence" value="ECO:0007669"/>
    <property type="project" value="UniProtKB-EC"/>
</dbReference>
<evidence type="ECO:0000313" key="3">
    <source>
        <dbReference type="EMBL" id="QDV85382.1"/>
    </source>
</evidence>
<dbReference type="EMBL" id="CP036432">
    <property type="protein sequence ID" value="QDV85382.1"/>
    <property type="molecule type" value="Genomic_DNA"/>
</dbReference>
<feature type="short sequence motif" description="Histidine triad motif" evidence="1">
    <location>
        <begin position="97"/>
        <end position="101"/>
    </location>
</feature>
<keyword evidence="3" id="KW-0548">Nucleotidyltransferase</keyword>
<sequence>MAESRDTCPFCSIDPKRWIASSDAAIAFLDGFPIAEHHTLVIPQRHVASLFDLDVSEQAEVWRLASEVRHRLADEFGIEAFNIGVNDGVPAGQTVLHAHVHVIPRVTGDSDDPRGGIRWVIPDKARYW</sequence>
<keyword evidence="3" id="KW-0808">Transferase</keyword>
<evidence type="ECO:0000256" key="1">
    <source>
        <dbReference type="PROSITE-ProRule" id="PRU00464"/>
    </source>
</evidence>
<reference evidence="3 4" key="1">
    <citation type="submission" date="2019-02" db="EMBL/GenBank/DDBJ databases">
        <title>Deep-cultivation of Planctomycetes and their phenomic and genomic characterization uncovers novel biology.</title>
        <authorList>
            <person name="Wiegand S."/>
            <person name="Jogler M."/>
            <person name="Boedeker C."/>
            <person name="Pinto D."/>
            <person name="Vollmers J."/>
            <person name="Rivas-Marin E."/>
            <person name="Kohn T."/>
            <person name="Peeters S.H."/>
            <person name="Heuer A."/>
            <person name="Rast P."/>
            <person name="Oberbeckmann S."/>
            <person name="Bunk B."/>
            <person name="Jeske O."/>
            <person name="Meyerdierks A."/>
            <person name="Storesund J.E."/>
            <person name="Kallscheuer N."/>
            <person name="Luecker S."/>
            <person name="Lage O.M."/>
            <person name="Pohl T."/>
            <person name="Merkel B.J."/>
            <person name="Hornburger P."/>
            <person name="Mueller R.-W."/>
            <person name="Bruemmer F."/>
            <person name="Labrenz M."/>
            <person name="Spormann A.M."/>
            <person name="Op den Camp H."/>
            <person name="Overmann J."/>
            <person name="Amann R."/>
            <person name="Jetten M.S.M."/>
            <person name="Mascher T."/>
            <person name="Medema M.H."/>
            <person name="Devos D.P."/>
            <person name="Kaster A.-K."/>
            <person name="Ovreas L."/>
            <person name="Rohde M."/>
            <person name="Galperin M.Y."/>
            <person name="Jogler C."/>
        </authorList>
    </citation>
    <scope>NUCLEOTIDE SEQUENCE [LARGE SCALE GENOMIC DNA]</scope>
    <source>
        <strain evidence="3 4">TBK1r</strain>
    </source>
</reference>
<dbReference type="Gene3D" id="3.30.428.10">
    <property type="entry name" value="HIT-like"/>
    <property type="match status" value="1"/>
</dbReference>
<dbReference type="SUPFAM" id="SSF54197">
    <property type="entry name" value="HIT-like"/>
    <property type="match status" value="1"/>
</dbReference>
<dbReference type="PANTHER" id="PTHR46648">
    <property type="entry name" value="HIT FAMILY PROTEIN 1"/>
    <property type="match status" value="1"/>
</dbReference>
<evidence type="ECO:0000313" key="4">
    <source>
        <dbReference type="Proteomes" id="UP000318081"/>
    </source>
</evidence>
<dbReference type="InterPro" id="IPR011146">
    <property type="entry name" value="HIT-like"/>
</dbReference>
<dbReference type="Pfam" id="PF01230">
    <property type="entry name" value="HIT"/>
    <property type="match status" value="1"/>
</dbReference>
<evidence type="ECO:0000259" key="2">
    <source>
        <dbReference type="PROSITE" id="PS51084"/>
    </source>
</evidence>
<dbReference type="PANTHER" id="PTHR46648:SF1">
    <property type="entry name" value="ADENOSINE 5'-MONOPHOSPHORAMIDASE HNT1"/>
    <property type="match status" value="1"/>
</dbReference>